<evidence type="ECO:0000313" key="18">
    <source>
        <dbReference type="Proteomes" id="UP000320496"/>
    </source>
</evidence>
<dbReference type="NCBIfam" id="TIGR00636">
    <property type="entry name" value="PduO_Nterm"/>
    <property type="match status" value="1"/>
</dbReference>
<keyword evidence="9 15" id="KW-0067">ATP-binding</keyword>
<evidence type="ECO:0000256" key="15">
    <source>
        <dbReference type="RuleBase" id="RU366026"/>
    </source>
</evidence>
<dbReference type="GO" id="GO:0005524">
    <property type="term" value="F:ATP binding"/>
    <property type="evidence" value="ECO:0007669"/>
    <property type="project" value="UniProtKB-UniRule"/>
</dbReference>
<reference evidence="17 18" key="1">
    <citation type="submission" date="2019-02" db="EMBL/GenBank/DDBJ databases">
        <title>Deep-cultivation of Planctomycetes and their phenomic and genomic characterization uncovers novel biology.</title>
        <authorList>
            <person name="Wiegand S."/>
            <person name="Jogler M."/>
            <person name="Boedeker C."/>
            <person name="Pinto D."/>
            <person name="Vollmers J."/>
            <person name="Rivas-Marin E."/>
            <person name="Kohn T."/>
            <person name="Peeters S.H."/>
            <person name="Heuer A."/>
            <person name="Rast P."/>
            <person name="Oberbeckmann S."/>
            <person name="Bunk B."/>
            <person name="Jeske O."/>
            <person name="Meyerdierks A."/>
            <person name="Storesund J.E."/>
            <person name="Kallscheuer N."/>
            <person name="Luecker S."/>
            <person name="Lage O.M."/>
            <person name="Pohl T."/>
            <person name="Merkel B.J."/>
            <person name="Hornburger P."/>
            <person name="Mueller R.-W."/>
            <person name="Bruemmer F."/>
            <person name="Labrenz M."/>
            <person name="Spormann A.M."/>
            <person name="Op den Camp H."/>
            <person name="Overmann J."/>
            <person name="Amann R."/>
            <person name="Jetten M.S.M."/>
            <person name="Mascher T."/>
            <person name="Medema M.H."/>
            <person name="Devos D.P."/>
            <person name="Kaster A.-K."/>
            <person name="Ovreas L."/>
            <person name="Rohde M."/>
            <person name="Galperin M.Y."/>
            <person name="Jogler C."/>
        </authorList>
    </citation>
    <scope>NUCLEOTIDE SEQUENCE [LARGE SCALE GENOMIC DNA]</scope>
    <source>
        <strain evidence="17 18">Mal4</strain>
    </source>
</reference>
<evidence type="ECO:0000256" key="12">
    <source>
        <dbReference type="ARBA" id="ARBA00033354"/>
    </source>
</evidence>
<evidence type="ECO:0000256" key="13">
    <source>
        <dbReference type="ARBA" id="ARBA00048555"/>
    </source>
</evidence>
<dbReference type="EMBL" id="CP036275">
    <property type="protein sequence ID" value="QDU40716.1"/>
    <property type="molecule type" value="Genomic_DNA"/>
</dbReference>
<organism evidence="17 18">
    <name type="scientific">Maioricimonas rarisocia</name>
    <dbReference type="NCBI Taxonomy" id="2528026"/>
    <lineage>
        <taxon>Bacteria</taxon>
        <taxon>Pseudomonadati</taxon>
        <taxon>Planctomycetota</taxon>
        <taxon>Planctomycetia</taxon>
        <taxon>Planctomycetales</taxon>
        <taxon>Planctomycetaceae</taxon>
        <taxon>Maioricimonas</taxon>
    </lineage>
</organism>
<dbReference type="AlphaFoldDB" id="A0A517ZE06"/>
<dbReference type="Pfam" id="PF01923">
    <property type="entry name" value="Cob_adeno_trans"/>
    <property type="match status" value="1"/>
</dbReference>
<sequence length="197" mass="21893">MVHLNRIYTRAGDDGQTHLGNMQRVPKTSLRIEAYGGVDELNAVLGVAACEELPETIAVQLLHIQNDLFDVGADLCVPESKEPPDVPPLRVLSGQVEQLERWIDEHNEPLEPLKSFILPGGSPAAARLHHARTVCRRVEIGVLRLAEAEPVNRQVSVYLNRLSDLLFVMARVCNDDGRQDVLWTPGKNRQGEARPSE</sequence>
<dbReference type="FunFam" id="1.20.1200.10:FF:000003">
    <property type="entry name" value="ATP:cob(I)alamin adenosyltransferase"/>
    <property type="match status" value="1"/>
</dbReference>
<keyword evidence="8 15" id="KW-0547">Nucleotide-binding</keyword>
<comment type="catalytic activity">
    <reaction evidence="13 15">
        <text>2 cob(II)yrinate a,c diamide + reduced [electron-transfer flavoprotein] + 2 ATP = 2 adenosylcob(III)yrinate a,c-diamide + 2 triphosphate + oxidized [electron-transfer flavoprotein] + 3 H(+)</text>
        <dbReference type="Rhea" id="RHEA:11528"/>
        <dbReference type="Rhea" id="RHEA-COMP:10685"/>
        <dbReference type="Rhea" id="RHEA-COMP:10686"/>
        <dbReference type="ChEBI" id="CHEBI:15378"/>
        <dbReference type="ChEBI" id="CHEBI:18036"/>
        <dbReference type="ChEBI" id="CHEBI:30616"/>
        <dbReference type="ChEBI" id="CHEBI:57692"/>
        <dbReference type="ChEBI" id="CHEBI:58307"/>
        <dbReference type="ChEBI" id="CHEBI:58503"/>
        <dbReference type="ChEBI" id="CHEBI:58537"/>
        <dbReference type="EC" id="2.5.1.17"/>
    </reaction>
</comment>
<dbReference type="PANTHER" id="PTHR12213:SF0">
    <property type="entry name" value="CORRINOID ADENOSYLTRANSFERASE MMAB"/>
    <property type="match status" value="1"/>
</dbReference>
<evidence type="ECO:0000256" key="3">
    <source>
        <dbReference type="ARBA" id="ARBA00007487"/>
    </source>
</evidence>
<evidence type="ECO:0000256" key="7">
    <source>
        <dbReference type="ARBA" id="ARBA00022679"/>
    </source>
</evidence>
<comment type="subcellular location">
    <subcellularLocation>
        <location evidence="1">Cytoplasm</location>
    </subcellularLocation>
</comment>
<keyword evidence="7 15" id="KW-0808">Transferase</keyword>
<dbReference type="GO" id="GO:0009236">
    <property type="term" value="P:cobalamin biosynthetic process"/>
    <property type="evidence" value="ECO:0007669"/>
    <property type="project" value="UniProtKB-UniRule"/>
</dbReference>
<dbReference type="PANTHER" id="PTHR12213">
    <property type="entry name" value="CORRINOID ADENOSYLTRANSFERASE"/>
    <property type="match status" value="1"/>
</dbReference>
<dbReference type="EC" id="2.5.1.17" evidence="4 15"/>
<keyword evidence="6" id="KW-0963">Cytoplasm</keyword>
<dbReference type="GO" id="GO:0005737">
    <property type="term" value="C:cytoplasm"/>
    <property type="evidence" value="ECO:0007669"/>
    <property type="project" value="UniProtKB-SubCell"/>
</dbReference>
<keyword evidence="15" id="KW-0169">Cobalamin biosynthesis</keyword>
<protein>
    <recommendedName>
        <fullName evidence="5 15">Corrinoid adenosyltransferase</fullName>
        <ecNumber evidence="4 15">2.5.1.17</ecNumber>
    </recommendedName>
    <alternativeName>
        <fullName evidence="10 15">Cob(II)alamin adenosyltransferase</fullName>
    </alternativeName>
    <alternativeName>
        <fullName evidence="12 15">Cob(II)yrinic acid a,c-diamide adenosyltransferase</fullName>
    </alternativeName>
    <alternativeName>
        <fullName evidence="11 15">Cobinamide/cobalamin adenosyltransferase</fullName>
    </alternativeName>
</protein>
<evidence type="ECO:0000313" key="17">
    <source>
        <dbReference type="EMBL" id="QDU40716.1"/>
    </source>
</evidence>
<proteinExistence type="inferred from homology"/>
<gene>
    <name evidence="17" type="ORF">Mal4_50760</name>
</gene>
<feature type="domain" description="Cobalamin adenosyltransferase-like" evidence="16">
    <location>
        <begin position="7"/>
        <end position="173"/>
    </location>
</feature>
<dbReference type="RefSeq" id="WP_145371981.1">
    <property type="nucleotide sequence ID" value="NZ_CP036275.1"/>
</dbReference>
<dbReference type="InterPro" id="IPR029499">
    <property type="entry name" value="PduO-typ"/>
</dbReference>
<comment type="pathway">
    <text evidence="2 15">Cofactor biosynthesis; adenosylcobalamin biosynthesis; adenosylcobalamin from cob(II)yrinate a,c-diamide: step 2/7.</text>
</comment>
<evidence type="ECO:0000256" key="9">
    <source>
        <dbReference type="ARBA" id="ARBA00022840"/>
    </source>
</evidence>
<dbReference type="InterPro" id="IPR036451">
    <property type="entry name" value="CblAdoTrfase-like_sf"/>
</dbReference>
<dbReference type="SUPFAM" id="SSF89028">
    <property type="entry name" value="Cobalamin adenosyltransferase-like"/>
    <property type="match status" value="1"/>
</dbReference>
<evidence type="ECO:0000256" key="10">
    <source>
        <dbReference type="ARBA" id="ARBA00031529"/>
    </source>
</evidence>
<evidence type="ECO:0000256" key="1">
    <source>
        <dbReference type="ARBA" id="ARBA00004496"/>
    </source>
</evidence>
<evidence type="ECO:0000256" key="2">
    <source>
        <dbReference type="ARBA" id="ARBA00005121"/>
    </source>
</evidence>
<dbReference type="KEGG" id="mri:Mal4_50760"/>
<evidence type="ECO:0000256" key="5">
    <source>
        <dbReference type="ARBA" id="ARBA00020963"/>
    </source>
</evidence>
<evidence type="ECO:0000259" key="16">
    <source>
        <dbReference type="Pfam" id="PF01923"/>
    </source>
</evidence>
<evidence type="ECO:0000256" key="11">
    <source>
        <dbReference type="ARBA" id="ARBA00033334"/>
    </source>
</evidence>
<dbReference type="Proteomes" id="UP000320496">
    <property type="component" value="Chromosome"/>
</dbReference>
<dbReference type="InterPro" id="IPR016030">
    <property type="entry name" value="CblAdoTrfase-like"/>
</dbReference>
<evidence type="ECO:0000256" key="4">
    <source>
        <dbReference type="ARBA" id="ARBA00012454"/>
    </source>
</evidence>
<dbReference type="OrthoDB" id="9778896at2"/>
<dbReference type="UniPathway" id="UPA00148">
    <property type="reaction ID" value="UER00233"/>
</dbReference>
<dbReference type="Gene3D" id="1.20.1200.10">
    <property type="entry name" value="Cobalamin adenosyltransferase-like"/>
    <property type="match status" value="1"/>
</dbReference>
<evidence type="ECO:0000256" key="6">
    <source>
        <dbReference type="ARBA" id="ARBA00022490"/>
    </source>
</evidence>
<comment type="similarity">
    <text evidence="3 15">Belongs to the Cob(I)alamin adenosyltransferase family.</text>
</comment>
<name>A0A517ZE06_9PLAN</name>
<dbReference type="GO" id="GO:0008817">
    <property type="term" value="F:corrinoid adenosyltransferase activity"/>
    <property type="evidence" value="ECO:0007669"/>
    <property type="project" value="UniProtKB-UniRule"/>
</dbReference>
<accession>A0A517ZE06</accession>
<evidence type="ECO:0000256" key="8">
    <source>
        <dbReference type="ARBA" id="ARBA00022741"/>
    </source>
</evidence>
<evidence type="ECO:0000256" key="14">
    <source>
        <dbReference type="ARBA" id="ARBA00048692"/>
    </source>
</evidence>
<comment type="catalytic activity">
    <reaction evidence="14 15">
        <text>2 cob(II)alamin + reduced [electron-transfer flavoprotein] + 2 ATP = 2 adenosylcob(III)alamin + 2 triphosphate + oxidized [electron-transfer flavoprotein] + 3 H(+)</text>
        <dbReference type="Rhea" id="RHEA:28671"/>
        <dbReference type="Rhea" id="RHEA-COMP:10685"/>
        <dbReference type="Rhea" id="RHEA-COMP:10686"/>
        <dbReference type="ChEBI" id="CHEBI:15378"/>
        <dbReference type="ChEBI" id="CHEBI:16304"/>
        <dbReference type="ChEBI" id="CHEBI:18036"/>
        <dbReference type="ChEBI" id="CHEBI:18408"/>
        <dbReference type="ChEBI" id="CHEBI:30616"/>
        <dbReference type="ChEBI" id="CHEBI:57692"/>
        <dbReference type="ChEBI" id="CHEBI:58307"/>
        <dbReference type="EC" id="2.5.1.17"/>
    </reaction>
</comment>
<keyword evidence="18" id="KW-1185">Reference proteome</keyword>